<comment type="similarity">
    <text evidence="2">Belongs to the ABC-4 integral membrane protein family. LolC/E subfamily.</text>
</comment>
<feature type="domain" description="ABC3 transporter permease C-terminal" evidence="8">
    <location>
        <begin position="286"/>
        <end position="408"/>
    </location>
</feature>
<feature type="transmembrane region" description="Helical" evidence="7">
    <location>
        <begin position="326"/>
        <end position="350"/>
    </location>
</feature>
<evidence type="ECO:0000313" key="10">
    <source>
        <dbReference type="EMBL" id="AAC06608.1"/>
    </source>
</evidence>
<dbReference type="eggNOG" id="COG4591">
    <property type="taxonomic scope" value="Bacteria"/>
</dbReference>
<keyword evidence="4 7" id="KW-0812">Transmembrane</keyword>
<evidence type="ECO:0008006" key="12">
    <source>
        <dbReference type="Google" id="ProtNLM"/>
    </source>
</evidence>
<dbReference type="Pfam" id="PF02687">
    <property type="entry name" value="FtsX"/>
    <property type="match status" value="1"/>
</dbReference>
<evidence type="ECO:0000256" key="3">
    <source>
        <dbReference type="ARBA" id="ARBA00022475"/>
    </source>
</evidence>
<evidence type="ECO:0000259" key="9">
    <source>
        <dbReference type="Pfam" id="PF12704"/>
    </source>
</evidence>
<dbReference type="RefSeq" id="WP_010880143.1">
    <property type="nucleotide sequence ID" value="NC_000918.1"/>
</dbReference>
<evidence type="ECO:0000313" key="11">
    <source>
        <dbReference type="Proteomes" id="UP000000798"/>
    </source>
</evidence>
<dbReference type="InterPro" id="IPR003838">
    <property type="entry name" value="ABC3_permease_C"/>
</dbReference>
<accession>O66645</accession>
<keyword evidence="6 7" id="KW-0472">Membrane</keyword>
<comment type="subcellular location">
    <subcellularLocation>
        <location evidence="1">Cell membrane</location>
        <topology evidence="1">Multi-pass membrane protein</topology>
    </subcellularLocation>
</comment>
<keyword evidence="11" id="KW-1185">Reference proteome</keyword>
<dbReference type="InParanoid" id="O66645"/>
<evidence type="ECO:0000256" key="5">
    <source>
        <dbReference type="ARBA" id="ARBA00022989"/>
    </source>
</evidence>
<protein>
    <recommendedName>
        <fullName evidence="12">ABC transporter permease</fullName>
    </recommendedName>
</protein>
<dbReference type="KEGG" id="aae:aq_296"/>
<dbReference type="OrthoDB" id="9770036at2"/>
<reference evidence="10 11" key="1">
    <citation type="journal article" date="1998" name="Nature">
        <title>The complete genome of the hyperthermophilic bacterium Aquifex aeolicus.</title>
        <authorList>
            <person name="Deckert G."/>
            <person name="Warren P.V."/>
            <person name="Gaasterland T."/>
            <person name="Young W.G."/>
            <person name="Lenox A.L."/>
            <person name="Graham D.E."/>
            <person name="Overbeek R."/>
            <person name="Snead M.A."/>
            <person name="Keller M."/>
            <person name="Aujay M."/>
            <person name="Huber R."/>
            <person name="Feldman R.A."/>
            <person name="Short J.M."/>
            <person name="Olson G.J."/>
            <person name="Swanson R.V."/>
        </authorList>
    </citation>
    <scope>NUCLEOTIDE SEQUENCE [LARGE SCALE GENOMIC DNA]</scope>
    <source>
        <strain evidence="10 11">VF5</strain>
    </source>
</reference>
<sequence>MRAVLFLSFKFFVERKRQSFIATLGVMIGTTAYIVMSSMVNGFQKYFLEEALNINGHVKIFVEAREKGESFLKKFFPDKNFKILGEKPEETKDKIANYREILRKYSQDKNVIGITVHLIGNGVLTYGVKEKPATFVGIIPKLEDKTLNVSKYLQEGRLNELERNKDYVILGIKLAQELGIRETGKKVLLYAPSGEVYRLKVIDFLNTGITEIDKSRIYLHIKKLQDILERQGEVNEVVLKLKDPDLAPFYAEKLSRETGYKAESWQESFKNFLSIFKIQKIITRSVVFSILLVSGFGIFNIIMMTVMEKRREIAILKAMGYEKRDLILIFTLQGLIIGLLGGILGNILAYGMLEWLETLRIEVEGIIRAKGFILDRSLWYHFFGFVFALLTSYLASFYPAYRASKFHPVEVFRSGG</sequence>
<dbReference type="PIR" id="A70327">
    <property type="entry name" value="A70327"/>
</dbReference>
<dbReference type="GO" id="GO:0044874">
    <property type="term" value="P:lipoprotein localization to outer membrane"/>
    <property type="evidence" value="ECO:0000318"/>
    <property type="project" value="GO_Central"/>
</dbReference>
<dbReference type="PANTHER" id="PTHR30489:SF0">
    <property type="entry name" value="LIPOPROTEIN-RELEASING SYSTEM TRANSMEMBRANE PROTEIN LOLE"/>
    <property type="match status" value="1"/>
</dbReference>
<keyword evidence="3" id="KW-1003">Cell membrane</keyword>
<evidence type="ECO:0000256" key="6">
    <source>
        <dbReference type="ARBA" id="ARBA00023136"/>
    </source>
</evidence>
<keyword evidence="5 7" id="KW-1133">Transmembrane helix</keyword>
<dbReference type="EnsemblBacteria" id="AAC06608">
    <property type="protein sequence ID" value="AAC06608"/>
    <property type="gene ID" value="aq_296"/>
</dbReference>
<evidence type="ECO:0000259" key="8">
    <source>
        <dbReference type="Pfam" id="PF02687"/>
    </source>
</evidence>
<feature type="transmembrane region" description="Helical" evidence="7">
    <location>
        <begin position="20"/>
        <end position="40"/>
    </location>
</feature>
<dbReference type="EMBL" id="AE000657">
    <property type="protein sequence ID" value="AAC06608.1"/>
    <property type="molecule type" value="Genomic_DNA"/>
</dbReference>
<evidence type="ECO:0000256" key="1">
    <source>
        <dbReference type="ARBA" id="ARBA00004651"/>
    </source>
</evidence>
<organism evidence="10 11">
    <name type="scientific">Aquifex aeolicus (strain VF5)</name>
    <dbReference type="NCBI Taxonomy" id="224324"/>
    <lineage>
        <taxon>Bacteria</taxon>
        <taxon>Pseudomonadati</taxon>
        <taxon>Aquificota</taxon>
        <taxon>Aquificia</taxon>
        <taxon>Aquificales</taxon>
        <taxon>Aquificaceae</taxon>
        <taxon>Aquifex</taxon>
    </lineage>
</organism>
<dbReference type="Pfam" id="PF12704">
    <property type="entry name" value="MacB_PCD"/>
    <property type="match status" value="1"/>
</dbReference>
<dbReference type="STRING" id="224324.aq_296"/>
<dbReference type="InterPro" id="IPR025857">
    <property type="entry name" value="MacB_PCD"/>
</dbReference>
<dbReference type="HOGENOM" id="CLU_000604_8_1_0"/>
<name>O66645_AQUAE</name>
<feature type="domain" description="MacB-like periplasmic core" evidence="9">
    <location>
        <begin position="19"/>
        <end position="246"/>
    </location>
</feature>
<dbReference type="PANTHER" id="PTHR30489">
    <property type="entry name" value="LIPOPROTEIN-RELEASING SYSTEM TRANSMEMBRANE PROTEIN LOLE"/>
    <property type="match status" value="1"/>
</dbReference>
<gene>
    <name evidence="10" type="ordered locus">aq_296</name>
</gene>
<dbReference type="PATRIC" id="fig|224324.8.peg.243"/>
<feature type="transmembrane region" description="Helical" evidence="7">
    <location>
        <begin position="378"/>
        <end position="398"/>
    </location>
</feature>
<dbReference type="AlphaFoldDB" id="O66645"/>
<feature type="transmembrane region" description="Helical" evidence="7">
    <location>
        <begin position="286"/>
        <end position="306"/>
    </location>
</feature>
<proteinExistence type="inferred from homology"/>
<evidence type="ECO:0000256" key="2">
    <source>
        <dbReference type="ARBA" id="ARBA00005236"/>
    </source>
</evidence>
<dbReference type="InterPro" id="IPR051447">
    <property type="entry name" value="Lipoprotein-release_system"/>
</dbReference>
<dbReference type="GO" id="GO:0098797">
    <property type="term" value="C:plasma membrane protein complex"/>
    <property type="evidence" value="ECO:0000318"/>
    <property type="project" value="GO_Central"/>
</dbReference>
<evidence type="ECO:0000256" key="7">
    <source>
        <dbReference type="SAM" id="Phobius"/>
    </source>
</evidence>
<dbReference type="Proteomes" id="UP000000798">
    <property type="component" value="Chromosome"/>
</dbReference>
<evidence type="ECO:0000256" key="4">
    <source>
        <dbReference type="ARBA" id="ARBA00022692"/>
    </source>
</evidence>